<dbReference type="EMBL" id="PYMB01000010">
    <property type="protein sequence ID" value="PSW10506.1"/>
    <property type="molecule type" value="Genomic_DNA"/>
</dbReference>
<evidence type="ECO:0000313" key="10">
    <source>
        <dbReference type="Proteomes" id="UP000241346"/>
    </source>
</evidence>
<dbReference type="RefSeq" id="WP_107299545.1">
    <property type="nucleotide sequence ID" value="NZ_PYMB01000010.1"/>
</dbReference>
<evidence type="ECO:0000256" key="5">
    <source>
        <dbReference type="ARBA" id="ARBA00023015"/>
    </source>
</evidence>
<dbReference type="InterPro" id="IPR004839">
    <property type="entry name" value="Aminotransferase_I/II_large"/>
</dbReference>
<dbReference type="InterPro" id="IPR015421">
    <property type="entry name" value="PyrdxlP-dep_Trfase_major"/>
</dbReference>
<dbReference type="Gene3D" id="3.40.640.10">
    <property type="entry name" value="Type I PLP-dependent aspartate aminotransferase-like (Major domain)"/>
    <property type="match status" value="1"/>
</dbReference>
<comment type="caution">
    <text evidence="9">The sequence shown here is derived from an EMBL/GenBank/DDBJ whole genome shotgun (WGS) entry which is preliminary data.</text>
</comment>
<gene>
    <name evidence="9" type="ORF">C9J01_18070</name>
</gene>
<name>A0A2T3NA58_9GAMM</name>
<reference evidence="9 10" key="1">
    <citation type="submission" date="2018-03" db="EMBL/GenBank/DDBJ databases">
        <title>Whole genome sequencing of Histamine producing bacteria.</title>
        <authorList>
            <person name="Butler K."/>
        </authorList>
    </citation>
    <scope>NUCLEOTIDE SEQUENCE [LARGE SCALE GENOMIC DNA]</scope>
    <source>
        <strain evidence="9 10">DSM 19138</strain>
    </source>
</reference>
<dbReference type="InterPro" id="IPR051446">
    <property type="entry name" value="HTH_trans_reg/aminotransferase"/>
</dbReference>
<keyword evidence="2" id="KW-0032">Aminotransferase</keyword>
<dbReference type="AlphaFoldDB" id="A0A2T3NA58"/>
<dbReference type="InterPro" id="IPR036388">
    <property type="entry name" value="WH-like_DNA-bd_sf"/>
</dbReference>
<comment type="similarity">
    <text evidence="1">In the C-terminal section; belongs to the class-I pyridoxal-phosphate-dependent aminotransferase family.</text>
</comment>
<dbReference type="Pfam" id="PF00392">
    <property type="entry name" value="GntR"/>
    <property type="match status" value="1"/>
</dbReference>
<keyword evidence="3" id="KW-0808">Transferase</keyword>
<dbReference type="GO" id="GO:0003700">
    <property type="term" value="F:DNA-binding transcription factor activity"/>
    <property type="evidence" value="ECO:0007669"/>
    <property type="project" value="InterPro"/>
</dbReference>
<dbReference type="PROSITE" id="PS50949">
    <property type="entry name" value="HTH_GNTR"/>
    <property type="match status" value="1"/>
</dbReference>
<dbReference type="Proteomes" id="UP000241346">
    <property type="component" value="Unassembled WGS sequence"/>
</dbReference>
<dbReference type="InterPro" id="IPR000524">
    <property type="entry name" value="Tscrpt_reg_HTH_GntR"/>
</dbReference>
<keyword evidence="7" id="KW-0804">Transcription</keyword>
<dbReference type="PANTHER" id="PTHR46577:SF2">
    <property type="entry name" value="TRANSCRIPTIONAL REGULATORY PROTEIN"/>
    <property type="match status" value="1"/>
</dbReference>
<dbReference type="SMART" id="SM00345">
    <property type="entry name" value="HTH_GNTR"/>
    <property type="match status" value="1"/>
</dbReference>
<evidence type="ECO:0000256" key="7">
    <source>
        <dbReference type="ARBA" id="ARBA00023163"/>
    </source>
</evidence>
<keyword evidence="6" id="KW-0238">DNA-binding</keyword>
<keyword evidence="5" id="KW-0805">Transcription regulation</keyword>
<dbReference type="SUPFAM" id="SSF53383">
    <property type="entry name" value="PLP-dependent transferases"/>
    <property type="match status" value="1"/>
</dbReference>
<dbReference type="FunFam" id="3.40.640.10:FF:000023">
    <property type="entry name" value="Transcriptional regulator, GntR family"/>
    <property type="match status" value="1"/>
</dbReference>
<dbReference type="Gene3D" id="3.90.1150.10">
    <property type="entry name" value="Aspartate Aminotransferase, domain 1"/>
    <property type="match status" value="1"/>
</dbReference>
<accession>A0A2T3NA58</accession>
<organism evidence="9 10">
    <name type="scientific">Photobacterium rosenbergii</name>
    <dbReference type="NCBI Taxonomy" id="294936"/>
    <lineage>
        <taxon>Bacteria</taxon>
        <taxon>Pseudomonadati</taxon>
        <taxon>Pseudomonadota</taxon>
        <taxon>Gammaproteobacteria</taxon>
        <taxon>Vibrionales</taxon>
        <taxon>Vibrionaceae</taxon>
        <taxon>Photobacterium</taxon>
    </lineage>
</organism>
<dbReference type="InterPro" id="IPR015424">
    <property type="entry name" value="PyrdxlP-dep_Trfase"/>
</dbReference>
<proteinExistence type="inferred from homology"/>
<dbReference type="GO" id="GO:0008483">
    <property type="term" value="F:transaminase activity"/>
    <property type="evidence" value="ECO:0007669"/>
    <property type="project" value="UniProtKB-KW"/>
</dbReference>
<dbReference type="InterPro" id="IPR036390">
    <property type="entry name" value="WH_DNA-bd_sf"/>
</dbReference>
<evidence type="ECO:0000256" key="6">
    <source>
        <dbReference type="ARBA" id="ARBA00023125"/>
    </source>
</evidence>
<keyword evidence="4" id="KW-0663">Pyridoxal phosphate</keyword>
<dbReference type="PANTHER" id="PTHR46577">
    <property type="entry name" value="HTH-TYPE TRANSCRIPTIONAL REGULATORY PROTEIN GABR"/>
    <property type="match status" value="1"/>
</dbReference>
<evidence type="ECO:0000256" key="4">
    <source>
        <dbReference type="ARBA" id="ARBA00022898"/>
    </source>
</evidence>
<evidence type="ECO:0000256" key="3">
    <source>
        <dbReference type="ARBA" id="ARBA00022679"/>
    </source>
</evidence>
<evidence type="ECO:0000256" key="2">
    <source>
        <dbReference type="ARBA" id="ARBA00022576"/>
    </source>
</evidence>
<dbReference type="GO" id="GO:0003677">
    <property type="term" value="F:DNA binding"/>
    <property type="evidence" value="ECO:0007669"/>
    <property type="project" value="UniProtKB-KW"/>
</dbReference>
<protein>
    <submittedName>
        <fullName evidence="9">GntR family transcriptional regulator</fullName>
    </submittedName>
</protein>
<dbReference type="SUPFAM" id="SSF46785">
    <property type="entry name" value="Winged helix' DNA-binding domain"/>
    <property type="match status" value="1"/>
</dbReference>
<dbReference type="InterPro" id="IPR015422">
    <property type="entry name" value="PyrdxlP-dep_Trfase_small"/>
</dbReference>
<dbReference type="Pfam" id="PF00155">
    <property type="entry name" value="Aminotran_1_2"/>
    <property type="match status" value="1"/>
</dbReference>
<sequence length="477" mass="52636">MPPRKEPSPAITVIELIKQQINQQVWLPGERIPSIRKMSQLQSISPMTVMKAYEQLELDGWIRAKPQSGYFVAPHFNQLNAPSLPHPQVVNQSININRHVFEVMKGIKQPGVIPFGSAFPDPSLFPVPTLGRLLSRAVKTMPYDSGITDLAPGCESLRRAISQRYAKAGINVSTDQVVITSGATEALGLGLAGVTKPGDTVLVESPAFYGALQAIERLHLKAVEVPVCPVKGLDIAALITCLERYPIKACWLMSNFQNPTGVSLSPERQQAVYDLLVAQNIAIIEDDVYGELYYGASKPPCFKSIDSKGMVIHCASFSKSLAPGFRIGWALAGRFAQQVTELQFMSTLSAPVPNQHAIVSYIKEGIYDSHLRQLRRTLLARQQTMREAIQRLFPVGTTVTKPDGGYFLWVGLPFDVDSSELLALLLERHRISIAPGTLFSLGEQYRHCIRINSSYELTAQNYEALSSLAQLLSCHKQ</sequence>
<evidence type="ECO:0000256" key="1">
    <source>
        <dbReference type="ARBA" id="ARBA00005384"/>
    </source>
</evidence>
<evidence type="ECO:0000313" key="9">
    <source>
        <dbReference type="EMBL" id="PSW10506.1"/>
    </source>
</evidence>
<dbReference type="OrthoDB" id="9804020at2"/>
<evidence type="ECO:0000259" key="8">
    <source>
        <dbReference type="PROSITE" id="PS50949"/>
    </source>
</evidence>
<feature type="domain" description="HTH gntR-type" evidence="8">
    <location>
        <begin position="7"/>
        <end position="75"/>
    </location>
</feature>
<dbReference type="GO" id="GO:0030170">
    <property type="term" value="F:pyridoxal phosphate binding"/>
    <property type="evidence" value="ECO:0007669"/>
    <property type="project" value="InterPro"/>
</dbReference>
<dbReference type="Gene3D" id="1.10.10.10">
    <property type="entry name" value="Winged helix-like DNA-binding domain superfamily/Winged helix DNA-binding domain"/>
    <property type="match status" value="1"/>
</dbReference>
<dbReference type="CDD" id="cd07377">
    <property type="entry name" value="WHTH_GntR"/>
    <property type="match status" value="1"/>
</dbReference>
<dbReference type="CDD" id="cd00609">
    <property type="entry name" value="AAT_like"/>
    <property type="match status" value="1"/>
</dbReference>